<dbReference type="Proteomes" id="UP000053433">
    <property type="component" value="Unassembled WGS sequence"/>
</dbReference>
<dbReference type="Pfam" id="PF01551">
    <property type="entry name" value="Peptidase_M23"/>
    <property type="match status" value="1"/>
</dbReference>
<name>A0A0W7TLV7_9FIRM</name>
<dbReference type="EMBL" id="LMUA01000042">
    <property type="protein sequence ID" value="KUE74795.1"/>
    <property type="molecule type" value="Genomic_DNA"/>
</dbReference>
<reference evidence="2 3" key="1">
    <citation type="submission" date="2015-10" db="EMBL/GenBank/DDBJ databases">
        <title>A novel member of the family Ruminococcaceae isolated from human faeces.</title>
        <authorList>
            <person name="Shkoporov A.N."/>
            <person name="Chaplin A.V."/>
            <person name="Motuzova O.V."/>
            <person name="Kafarskaia L.I."/>
            <person name="Efimov B.A."/>
        </authorList>
    </citation>
    <scope>NUCLEOTIDE SEQUENCE [LARGE SCALE GENOMIC DNA]</scope>
    <source>
        <strain evidence="2 3">668</strain>
    </source>
</reference>
<organism evidence="2 3">
    <name type="scientific">Ruthenibacterium lactatiformans</name>
    <dbReference type="NCBI Taxonomy" id="1550024"/>
    <lineage>
        <taxon>Bacteria</taxon>
        <taxon>Bacillati</taxon>
        <taxon>Bacillota</taxon>
        <taxon>Clostridia</taxon>
        <taxon>Eubacteriales</taxon>
        <taxon>Oscillospiraceae</taxon>
        <taxon>Ruthenibacterium</taxon>
    </lineage>
</organism>
<gene>
    <name evidence="2" type="ORF">ASJ35_17320</name>
</gene>
<dbReference type="Gene3D" id="2.70.70.10">
    <property type="entry name" value="Glucose Permease (Domain IIA)"/>
    <property type="match status" value="1"/>
</dbReference>
<dbReference type="PANTHER" id="PTHR21666">
    <property type="entry name" value="PEPTIDASE-RELATED"/>
    <property type="match status" value="1"/>
</dbReference>
<dbReference type="PANTHER" id="PTHR21666:SF270">
    <property type="entry name" value="MUREIN HYDROLASE ACTIVATOR ENVC"/>
    <property type="match status" value="1"/>
</dbReference>
<evidence type="ECO:0000259" key="1">
    <source>
        <dbReference type="Pfam" id="PF01551"/>
    </source>
</evidence>
<evidence type="ECO:0000313" key="3">
    <source>
        <dbReference type="Proteomes" id="UP000053433"/>
    </source>
</evidence>
<sequence length="271" mass="28823">MIIFNGRNRVTSGFRLAARPEHNGIDIVGDDDKTVHAVAGGTVGFAGIVSKSAGGLTWQWGYYVRVDGNDGRKYYYCHMAAGSLRVRAGQRVQAGTALGTMGNTGYSFGAHTHFEVRNAYGTPVDPASYAGVRNAVGTYTDTESEDDNMKFLKVTSGKCEVFTAPDVNAVDKSYNGGKLTEGVCYPVQAEVGSSGGYSWVRIFVAGVQRYAVVLADRCQLVTLSPGDAFAACVAQGGADTTELEKQLAEANARADESDKRLANIKAYVAEV</sequence>
<dbReference type="InterPro" id="IPR016047">
    <property type="entry name" value="M23ase_b-sheet_dom"/>
</dbReference>
<proteinExistence type="predicted"/>
<evidence type="ECO:0000313" key="2">
    <source>
        <dbReference type="EMBL" id="KUE74795.1"/>
    </source>
</evidence>
<feature type="domain" description="M23ase beta-sheet core" evidence="1">
    <location>
        <begin position="21"/>
        <end position="126"/>
    </location>
</feature>
<dbReference type="GO" id="GO:0004222">
    <property type="term" value="F:metalloendopeptidase activity"/>
    <property type="evidence" value="ECO:0007669"/>
    <property type="project" value="TreeGrafter"/>
</dbReference>
<protein>
    <recommendedName>
        <fullName evidence="1">M23ase beta-sheet core domain-containing protein</fullName>
    </recommendedName>
</protein>
<comment type="caution">
    <text evidence="2">The sequence shown here is derived from an EMBL/GenBank/DDBJ whole genome shotgun (WGS) entry which is preliminary data.</text>
</comment>
<accession>A0A0W7TLV7</accession>
<dbReference type="SUPFAM" id="SSF51261">
    <property type="entry name" value="Duplicated hybrid motif"/>
    <property type="match status" value="1"/>
</dbReference>
<dbReference type="InterPro" id="IPR050570">
    <property type="entry name" value="Cell_wall_metabolism_enzyme"/>
</dbReference>
<dbReference type="CDD" id="cd12797">
    <property type="entry name" value="M23_peptidase"/>
    <property type="match status" value="1"/>
</dbReference>
<dbReference type="InterPro" id="IPR011055">
    <property type="entry name" value="Dup_hybrid_motif"/>
</dbReference>
<dbReference type="RefSeq" id="WP_058723916.1">
    <property type="nucleotide sequence ID" value="NZ_JAFHCK010000003.1"/>
</dbReference>
<dbReference type="AlphaFoldDB" id="A0A0W7TLV7"/>